<dbReference type="AlphaFoldDB" id="W7B3S5"/>
<keyword evidence="1" id="KW-0472">Membrane</keyword>
<feature type="transmembrane region" description="Helical" evidence="1">
    <location>
        <begin position="12"/>
        <end position="33"/>
    </location>
</feature>
<sequence length="41" mass="4871">MFKYPLCYLMAPIYGLIHFFTIHIVRLTALATLRVDKWGTR</sequence>
<protein>
    <submittedName>
        <fullName evidence="2">Hyaluronan synthase</fullName>
    </submittedName>
</protein>
<organism evidence="2 3">
    <name type="scientific">Listeria grandensis FSL F6-0971</name>
    <dbReference type="NCBI Taxonomy" id="1265819"/>
    <lineage>
        <taxon>Bacteria</taxon>
        <taxon>Bacillati</taxon>
        <taxon>Bacillota</taxon>
        <taxon>Bacilli</taxon>
        <taxon>Bacillales</taxon>
        <taxon>Listeriaceae</taxon>
        <taxon>Listeria</taxon>
    </lineage>
</organism>
<dbReference type="STRING" id="1265819.PGRAN_13668"/>
<gene>
    <name evidence="2" type="ORF">PGRAN_13668</name>
</gene>
<dbReference type="Proteomes" id="UP000019253">
    <property type="component" value="Unassembled WGS sequence"/>
</dbReference>
<accession>W7B3S5</accession>
<dbReference type="EMBL" id="AODD01000025">
    <property type="protein sequence ID" value="EUJ21954.1"/>
    <property type="molecule type" value="Genomic_DNA"/>
</dbReference>
<evidence type="ECO:0000313" key="2">
    <source>
        <dbReference type="EMBL" id="EUJ21954.1"/>
    </source>
</evidence>
<proteinExistence type="predicted"/>
<evidence type="ECO:0000256" key="1">
    <source>
        <dbReference type="SAM" id="Phobius"/>
    </source>
</evidence>
<dbReference type="PATRIC" id="fig|1265819.5.peg.2727"/>
<name>W7B3S5_9LIST</name>
<keyword evidence="1" id="KW-0812">Transmembrane</keyword>
<reference evidence="2 3" key="1">
    <citation type="journal article" date="2014" name="Int. J. Syst. Evol. Microbiol.">
        <title>Listeria floridensis sp. nov., Listeria aquatica sp. nov., Listeria cornellensis sp. nov., Listeria riparia sp. nov. and Listeria grandensis sp. nov., from agricultural and natural environments.</title>
        <authorList>
            <person name="den Bakker H.C."/>
            <person name="Warchocki S."/>
            <person name="Wright E.M."/>
            <person name="Allred A.F."/>
            <person name="Ahlstrom C."/>
            <person name="Manuel C.S."/>
            <person name="Stasiewicz M.J."/>
            <person name="Burrell A."/>
            <person name="Roof S."/>
            <person name="Strawn L."/>
            <person name="Fortes E.D."/>
            <person name="Nightingale K.K."/>
            <person name="Kephart D."/>
            <person name="Wiedmann M."/>
        </authorList>
    </citation>
    <scope>NUCLEOTIDE SEQUENCE [LARGE SCALE GENOMIC DNA]</scope>
    <source>
        <strain evidence="3">FSL F6-971</strain>
    </source>
</reference>
<keyword evidence="3" id="KW-1185">Reference proteome</keyword>
<evidence type="ECO:0000313" key="3">
    <source>
        <dbReference type="Proteomes" id="UP000019253"/>
    </source>
</evidence>
<comment type="caution">
    <text evidence="2">The sequence shown here is derived from an EMBL/GenBank/DDBJ whole genome shotgun (WGS) entry which is preliminary data.</text>
</comment>
<keyword evidence="1" id="KW-1133">Transmembrane helix</keyword>